<keyword evidence="1" id="KW-0732">Signal</keyword>
<keyword evidence="3" id="KW-1185">Reference proteome</keyword>
<name>A0AAN6RZ69_9PEZI</name>
<comment type="caution">
    <text evidence="2">The sequence shown here is derived from an EMBL/GenBank/DDBJ whole genome shotgun (WGS) entry which is preliminary data.</text>
</comment>
<gene>
    <name evidence="2" type="ORF">QBC46DRAFT_325500</name>
</gene>
<feature type="chain" id="PRO_5042966606" description="Small secreted protein" evidence="1">
    <location>
        <begin position="19"/>
        <end position="163"/>
    </location>
</feature>
<dbReference type="EMBL" id="MU854015">
    <property type="protein sequence ID" value="KAK3934218.1"/>
    <property type="molecule type" value="Genomic_DNA"/>
</dbReference>
<accession>A0AAN6RZ69</accession>
<organism evidence="2 3">
    <name type="scientific">Diplogelasinospora grovesii</name>
    <dbReference type="NCBI Taxonomy" id="303347"/>
    <lineage>
        <taxon>Eukaryota</taxon>
        <taxon>Fungi</taxon>
        <taxon>Dikarya</taxon>
        <taxon>Ascomycota</taxon>
        <taxon>Pezizomycotina</taxon>
        <taxon>Sordariomycetes</taxon>
        <taxon>Sordariomycetidae</taxon>
        <taxon>Sordariales</taxon>
        <taxon>Diplogelasinosporaceae</taxon>
        <taxon>Diplogelasinospora</taxon>
    </lineage>
</organism>
<evidence type="ECO:0000313" key="3">
    <source>
        <dbReference type="Proteomes" id="UP001303473"/>
    </source>
</evidence>
<protein>
    <recommendedName>
        <fullName evidence="4">Small secreted protein</fullName>
    </recommendedName>
</protein>
<proteinExistence type="predicted"/>
<dbReference type="Proteomes" id="UP001303473">
    <property type="component" value="Unassembled WGS sequence"/>
</dbReference>
<sequence>MKSFTALTTLLLAAVASATPTPVDFETSADVLAKRDTEIVYLANCQSEVSCCTPTQYYSQILYYPASADSNNGQAPTAANTCTVNSNSLLTWEGSAQSCTYSSGVTFTSHIDAGSHAAYSYSGWGSNGFKNWNCYRDNGRLIFSQSRPEAENHCNSIYYCLPQ</sequence>
<evidence type="ECO:0000313" key="2">
    <source>
        <dbReference type="EMBL" id="KAK3934218.1"/>
    </source>
</evidence>
<evidence type="ECO:0000256" key="1">
    <source>
        <dbReference type="SAM" id="SignalP"/>
    </source>
</evidence>
<feature type="signal peptide" evidence="1">
    <location>
        <begin position="1"/>
        <end position="18"/>
    </location>
</feature>
<evidence type="ECO:0008006" key="4">
    <source>
        <dbReference type="Google" id="ProtNLM"/>
    </source>
</evidence>
<reference evidence="3" key="1">
    <citation type="journal article" date="2023" name="Mol. Phylogenet. Evol.">
        <title>Genome-scale phylogeny and comparative genomics of the fungal order Sordariales.</title>
        <authorList>
            <person name="Hensen N."/>
            <person name="Bonometti L."/>
            <person name="Westerberg I."/>
            <person name="Brannstrom I.O."/>
            <person name="Guillou S."/>
            <person name="Cros-Aarteil S."/>
            <person name="Calhoun S."/>
            <person name="Haridas S."/>
            <person name="Kuo A."/>
            <person name="Mondo S."/>
            <person name="Pangilinan J."/>
            <person name="Riley R."/>
            <person name="LaButti K."/>
            <person name="Andreopoulos B."/>
            <person name="Lipzen A."/>
            <person name="Chen C."/>
            <person name="Yan M."/>
            <person name="Daum C."/>
            <person name="Ng V."/>
            <person name="Clum A."/>
            <person name="Steindorff A."/>
            <person name="Ohm R.A."/>
            <person name="Martin F."/>
            <person name="Silar P."/>
            <person name="Natvig D.O."/>
            <person name="Lalanne C."/>
            <person name="Gautier V."/>
            <person name="Ament-Velasquez S.L."/>
            <person name="Kruys A."/>
            <person name="Hutchinson M.I."/>
            <person name="Powell A.J."/>
            <person name="Barry K."/>
            <person name="Miller A.N."/>
            <person name="Grigoriev I.V."/>
            <person name="Debuchy R."/>
            <person name="Gladieux P."/>
            <person name="Hiltunen Thoren M."/>
            <person name="Johannesson H."/>
        </authorList>
    </citation>
    <scope>NUCLEOTIDE SEQUENCE [LARGE SCALE GENOMIC DNA]</scope>
    <source>
        <strain evidence="3">CBS 340.73</strain>
    </source>
</reference>
<dbReference type="AlphaFoldDB" id="A0AAN6RZ69"/>